<keyword evidence="1" id="KW-0812">Transmembrane</keyword>
<reference evidence="2 3" key="1">
    <citation type="submission" date="2018-06" db="EMBL/GenBank/DDBJ databases">
        <title>Genomic insight into two independent archaeal endosymbiosis events.</title>
        <authorList>
            <person name="Lind A.E."/>
            <person name="Lewis W.H."/>
            <person name="Spang A."/>
            <person name="Guy L."/>
            <person name="Embley M.T."/>
            <person name="Ettema T.J.G."/>
        </authorList>
    </citation>
    <scope>NUCLEOTIDE SEQUENCE [LARGE SCALE GENOMIC DNA]</scope>
    <source>
        <strain evidence="2">NOE</strain>
    </source>
</reference>
<feature type="transmembrane region" description="Helical" evidence="1">
    <location>
        <begin position="28"/>
        <end position="45"/>
    </location>
</feature>
<protein>
    <submittedName>
        <fullName evidence="2">Uncharacterized protein</fullName>
    </submittedName>
</protein>
<gene>
    <name evidence="2" type="ORF">ALNOE001_20710</name>
</gene>
<organism evidence="2 3">
    <name type="scientific">Candidatus Methanobinarius endosymbioticus</name>
    <dbReference type="NCBI Taxonomy" id="2006182"/>
    <lineage>
        <taxon>Archaea</taxon>
        <taxon>Methanobacteriati</taxon>
        <taxon>Methanobacteriota</taxon>
        <taxon>Methanomada group</taxon>
        <taxon>Methanobacteria</taxon>
        <taxon>Methanobacteriales</taxon>
        <taxon>Methanobacteriaceae</taxon>
        <taxon>Candidatus Methanobinarius</taxon>
    </lineage>
</organism>
<evidence type="ECO:0000313" key="3">
    <source>
        <dbReference type="Proteomes" id="UP000253099"/>
    </source>
</evidence>
<keyword evidence="3" id="KW-1185">Reference proteome</keyword>
<dbReference type="EMBL" id="NIZT01000070">
    <property type="protein sequence ID" value="RBQ22333.1"/>
    <property type="molecule type" value="Genomic_DNA"/>
</dbReference>
<evidence type="ECO:0000256" key="1">
    <source>
        <dbReference type="SAM" id="Phobius"/>
    </source>
</evidence>
<sequence length="47" mass="4660">MWLLLSSALGFGLSSGLGSGFGSSLGSGFLLIIVPVNCCTSLAVINV</sequence>
<dbReference type="AlphaFoldDB" id="A0A366M926"/>
<keyword evidence="1" id="KW-1133">Transmembrane helix</keyword>
<keyword evidence="1" id="KW-0472">Membrane</keyword>
<dbReference type="Proteomes" id="UP000253099">
    <property type="component" value="Unassembled WGS sequence"/>
</dbReference>
<evidence type="ECO:0000313" key="2">
    <source>
        <dbReference type="EMBL" id="RBQ22333.1"/>
    </source>
</evidence>
<name>A0A366M926_9EURY</name>
<proteinExistence type="predicted"/>
<comment type="caution">
    <text evidence="2">The sequence shown here is derived from an EMBL/GenBank/DDBJ whole genome shotgun (WGS) entry which is preliminary data.</text>
</comment>
<accession>A0A366M926</accession>